<comment type="caution">
    <text evidence="9">The sequence shown here is derived from an EMBL/GenBank/DDBJ whole genome shotgun (WGS) entry which is preliminary data.</text>
</comment>
<dbReference type="InterPro" id="IPR038299">
    <property type="entry name" value="DAO_C_sf"/>
</dbReference>
<evidence type="ECO:0000256" key="5">
    <source>
        <dbReference type="ARBA" id="ARBA00022827"/>
    </source>
</evidence>
<evidence type="ECO:0000313" key="9">
    <source>
        <dbReference type="EMBL" id="PSR33793.1"/>
    </source>
</evidence>
<dbReference type="PANTHER" id="PTHR11985:SF35">
    <property type="entry name" value="ANAEROBIC GLYCEROL-3-PHOSPHATE DEHYDROGENASE SUBUNIT A"/>
    <property type="match status" value="1"/>
</dbReference>
<name>A0A2T2XH19_9FIRM</name>
<dbReference type="Gene3D" id="3.30.9.10">
    <property type="entry name" value="D-Amino Acid Oxidase, subunit A, domain 2"/>
    <property type="match status" value="1"/>
</dbReference>
<gene>
    <name evidence="9" type="ORF">C7B46_08065</name>
</gene>
<dbReference type="InterPro" id="IPR000447">
    <property type="entry name" value="G3P_DH_FAD-dep"/>
</dbReference>
<dbReference type="GO" id="GO:0046168">
    <property type="term" value="P:glycerol-3-phosphate catabolic process"/>
    <property type="evidence" value="ECO:0007669"/>
    <property type="project" value="TreeGrafter"/>
</dbReference>
<dbReference type="Pfam" id="PF01266">
    <property type="entry name" value="DAO"/>
    <property type="match status" value="1"/>
</dbReference>
<dbReference type="GO" id="GO:0004368">
    <property type="term" value="F:glycerol-3-phosphate dehydrogenase (quinone) activity"/>
    <property type="evidence" value="ECO:0007669"/>
    <property type="project" value="InterPro"/>
</dbReference>
<keyword evidence="6" id="KW-0560">Oxidoreductase</keyword>
<keyword evidence="4" id="KW-0319">Glycerol metabolism</keyword>
<dbReference type="GO" id="GO:0006071">
    <property type="term" value="P:glycerol metabolic process"/>
    <property type="evidence" value="ECO:0007669"/>
    <property type="project" value="UniProtKB-KW"/>
</dbReference>
<evidence type="ECO:0000313" key="10">
    <source>
        <dbReference type="Proteomes" id="UP000242972"/>
    </source>
</evidence>
<dbReference type="Pfam" id="PF16901">
    <property type="entry name" value="DAO_C"/>
    <property type="match status" value="1"/>
</dbReference>
<keyword evidence="5" id="KW-0274">FAD</keyword>
<dbReference type="InterPro" id="IPR036188">
    <property type="entry name" value="FAD/NAD-bd_sf"/>
</dbReference>
<evidence type="ECO:0000259" key="8">
    <source>
        <dbReference type="Pfam" id="PF16901"/>
    </source>
</evidence>
<reference evidence="9 10" key="1">
    <citation type="journal article" date="2014" name="BMC Genomics">
        <title>Comparison of environmental and isolate Sulfobacillus genomes reveals diverse carbon, sulfur, nitrogen, and hydrogen metabolisms.</title>
        <authorList>
            <person name="Justice N.B."/>
            <person name="Norman A."/>
            <person name="Brown C.T."/>
            <person name="Singh A."/>
            <person name="Thomas B.C."/>
            <person name="Banfield J.F."/>
        </authorList>
    </citation>
    <scope>NUCLEOTIDE SEQUENCE [LARGE SCALE GENOMIC DNA]</scope>
    <source>
        <strain evidence="9">AMDSBA4</strain>
    </source>
</reference>
<evidence type="ECO:0000256" key="3">
    <source>
        <dbReference type="ARBA" id="ARBA00022630"/>
    </source>
</evidence>
<organism evidence="9 10">
    <name type="scientific">Sulfobacillus benefaciens</name>
    <dbReference type="NCBI Taxonomy" id="453960"/>
    <lineage>
        <taxon>Bacteria</taxon>
        <taxon>Bacillati</taxon>
        <taxon>Bacillota</taxon>
        <taxon>Clostridia</taxon>
        <taxon>Eubacteriales</taxon>
        <taxon>Clostridiales Family XVII. Incertae Sedis</taxon>
        <taxon>Sulfobacillus</taxon>
    </lineage>
</organism>
<evidence type="ECO:0000259" key="7">
    <source>
        <dbReference type="Pfam" id="PF01266"/>
    </source>
</evidence>
<evidence type="ECO:0000256" key="6">
    <source>
        <dbReference type="ARBA" id="ARBA00023002"/>
    </source>
</evidence>
<dbReference type="InterPro" id="IPR006076">
    <property type="entry name" value="FAD-dep_OxRdtase"/>
</dbReference>
<comment type="cofactor">
    <cofactor evidence="1">
        <name>FAD</name>
        <dbReference type="ChEBI" id="CHEBI:57692"/>
    </cofactor>
</comment>
<comment type="similarity">
    <text evidence="2">Belongs to the FAD-dependent glycerol-3-phosphate dehydrogenase family.</text>
</comment>
<proteinExistence type="inferred from homology"/>
<dbReference type="PANTHER" id="PTHR11985">
    <property type="entry name" value="GLYCEROL-3-PHOSPHATE DEHYDROGENASE"/>
    <property type="match status" value="1"/>
</dbReference>
<dbReference type="EMBL" id="PXYW01000016">
    <property type="protein sequence ID" value="PSR33793.1"/>
    <property type="molecule type" value="Genomic_DNA"/>
</dbReference>
<dbReference type="PRINTS" id="PR01001">
    <property type="entry name" value="FADG3PDH"/>
</dbReference>
<evidence type="ECO:0000256" key="4">
    <source>
        <dbReference type="ARBA" id="ARBA00022798"/>
    </source>
</evidence>
<dbReference type="SUPFAM" id="SSF51905">
    <property type="entry name" value="FAD/NAD(P)-binding domain"/>
    <property type="match status" value="1"/>
</dbReference>
<protein>
    <recommendedName>
        <fullName evidence="11">FAD-dependent oxidoreductase</fullName>
    </recommendedName>
</protein>
<dbReference type="InterPro" id="IPR031656">
    <property type="entry name" value="DAO_C"/>
</dbReference>
<dbReference type="Gene3D" id="1.10.8.870">
    <property type="entry name" value="Alpha-glycerophosphate oxidase, cap domain"/>
    <property type="match status" value="1"/>
</dbReference>
<dbReference type="AlphaFoldDB" id="A0A2T2XH19"/>
<evidence type="ECO:0000256" key="2">
    <source>
        <dbReference type="ARBA" id="ARBA00007330"/>
    </source>
</evidence>
<feature type="domain" description="FAD dependent oxidoreductase" evidence="7">
    <location>
        <begin position="2"/>
        <end position="305"/>
    </location>
</feature>
<sequence length="501" mass="56071">MVEQNDFASGTSSRSSKLIHGGLRYLPHGEFSLVREVSRERTRLATLMPHLIRPLSTTIPVYRWSPYSMATLPWALWYYDRLSHTASHYRHHRLTPNLVMAHAPGIEPEALTGGVSYWEYWGHDARIVWSVIETAESLGAITVNYTTVTDPQELTKRCRSSPVDIEVVDNRSQKSYAVTTRLIINAAGPWADQMDSRHPLVRSRGIHLVFPHERLPLSHLTILPTEDGANVFAVPQGSITYVGTTDCPDSGDINCPSLPMSDVKYLLTIVNRIFPQTRLQTRDIIAAWSGLRPLIADDANTHTDRLSRRDLITSEGSLITVLGGKFTGFRATAQNVTRTVLQRLDPPATVPAVEAIISAPAQDQMHIWHQQLVESTGLDQTLIESLLQRYGIALKNLAVWANQIPDGFDRVVDSAPVLHAEISWSVMKEQVQTVADFVIRRTGMAWLAGLSPNTVALLINRVAETMRPLFDWSSAEMHQQILQCQNACYLPQVLAMRQSPE</sequence>
<evidence type="ECO:0008006" key="11">
    <source>
        <dbReference type="Google" id="ProtNLM"/>
    </source>
</evidence>
<accession>A0A2T2XH19</accession>
<evidence type="ECO:0000256" key="1">
    <source>
        <dbReference type="ARBA" id="ARBA00001974"/>
    </source>
</evidence>
<keyword evidence="3" id="KW-0285">Flavoprotein</keyword>
<feature type="domain" description="Alpha-glycerophosphate oxidase C-terminal" evidence="8">
    <location>
        <begin position="369"/>
        <end position="476"/>
    </location>
</feature>
<dbReference type="Proteomes" id="UP000242972">
    <property type="component" value="Unassembled WGS sequence"/>
</dbReference>
<dbReference type="Gene3D" id="3.50.50.60">
    <property type="entry name" value="FAD/NAD(P)-binding domain"/>
    <property type="match status" value="1"/>
</dbReference>